<dbReference type="OrthoDB" id="9806522at2"/>
<feature type="transmembrane region" description="Helical" evidence="7">
    <location>
        <begin position="12"/>
        <end position="32"/>
    </location>
</feature>
<evidence type="ECO:0000313" key="10">
    <source>
        <dbReference type="Proteomes" id="UP000198517"/>
    </source>
</evidence>
<dbReference type="GO" id="GO:0005886">
    <property type="term" value="C:plasma membrane"/>
    <property type="evidence" value="ECO:0007669"/>
    <property type="project" value="TreeGrafter"/>
</dbReference>
<name>A0A1G7ATQ5_9FLAO</name>
<comment type="subcellular location">
    <subcellularLocation>
        <location evidence="1">Membrane</location>
        <topology evidence="1">Multi-pass membrane protein</topology>
    </subcellularLocation>
</comment>
<feature type="transmembrane region" description="Helical" evidence="7">
    <location>
        <begin position="179"/>
        <end position="197"/>
    </location>
</feature>
<keyword evidence="10" id="KW-1185">Reference proteome</keyword>
<evidence type="ECO:0000256" key="7">
    <source>
        <dbReference type="SAM" id="Phobius"/>
    </source>
</evidence>
<dbReference type="Gene3D" id="3.30.70.1350">
    <property type="entry name" value="Cation efflux protein, cytoplasmic domain"/>
    <property type="match status" value="1"/>
</dbReference>
<dbReference type="EMBL" id="FNAS01000004">
    <property type="protein sequence ID" value="SDE18219.1"/>
    <property type="molecule type" value="Genomic_DNA"/>
</dbReference>
<protein>
    <submittedName>
        <fullName evidence="9">Cation diffusion facilitator family transporter</fullName>
    </submittedName>
</protein>
<evidence type="ECO:0000256" key="2">
    <source>
        <dbReference type="ARBA" id="ARBA00008114"/>
    </source>
</evidence>
<feature type="transmembrane region" description="Helical" evidence="7">
    <location>
        <begin position="83"/>
        <end position="104"/>
    </location>
</feature>
<keyword evidence="5 7" id="KW-1133">Transmembrane helix</keyword>
<dbReference type="InterPro" id="IPR036837">
    <property type="entry name" value="Cation_efflux_CTD_sf"/>
</dbReference>
<proteinExistence type="inferred from homology"/>
<evidence type="ECO:0000259" key="8">
    <source>
        <dbReference type="Pfam" id="PF01545"/>
    </source>
</evidence>
<sequence>MADKQNKFLFQRNIAIIGVLLFIGKIYAWQITDSDAIFSDAMESIVNIISAFMGLYALFLAAKPKDYDHPYGHGKVEFITAGIEGALIIFAGIIIIIQSGLSFIHHKKIEQIDWGIIIVALTAIANYLMGTISLIKGKRENSLVMISSGKHLQSDTITTFGVVLSLILVHLTQMFWIDTLVALLFGGYIIFTGYKIVRKALSGIMDEKDENLLIDIVNVLETHRQKEWIDIHNMKVQQFGANLHIDAHITLPYYYELKAAHSEMEKVIKIIVEHSDRNIEFNFHMDDCKPFSCELCQIDCPMRKKPFVKKIQWNFQNISQPNKHRVSNLSQSPYSTTEYTT</sequence>
<evidence type="ECO:0000256" key="5">
    <source>
        <dbReference type="ARBA" id="ARBA00022989"/>
    </source>
</evidence>
<dbReference type="STRING" id="1071918.SAMN05421544_10495"/>
<reference evidence="9 10" key="1">
    <citation type="submission" date="2016-10" db="EMBL/GenBank/DDBJ databases">
        <authorList>
            <person name="de Groot N.N."/>
        </authorList>
    </citation>
    <scope>NUCLEOTIDE SEQUENCE [LARGE SCALE GENOMIC DNA]</scope>
    <source>
        <strain evidence="9 10">DSM 24015</strain>
    </source>
</reference>
<dbReference type="GO" id="GO:0006882">
    <property type="term" value="P:intracellular zinc ion homeostasis"/>
    <property type="evidence" value="ECO:0007669"/>
    <property type="project" value="TreeGrafter"/>
</dbReference>
<dbReference type="NCBIfam" id="TIGR01297">
    <property type="entry name" value="CDF"/>
    <property type="match status" value="1"/>
</dbReference>
<feature type="transmembrane region" description="Helical" evidence="7">
    <location>
        <begin position="44"/>
        <end position="62"/>
    </location>
</feature>
<evidence type="ECO:0000256" key="6">
    <source>
        <dbReference type="ARBA" id="ARBA00023136"/>
    </source>
</evidence>
<keyword evidence="4 7" id="KW-0812">Transmembrane</keyword>
<feature type="domain" description="Cation efflux protein transmembrane" evidence="8">
    <location>
        <begin position="16"/>
        <end position="205"/>
    </location>
</feature>
<dbReference type="Gene3D" id="1.20.1510.10">
    <property type="entry name" value="Cation efflux protein transmembrane domain"/>
    <property type="match status" value="1"/>
</dbReference>
<dbReference type="SUPFAM" id="SSF161111">
    <property type="entry name" value="Cation efflux protein transmembrane domain-like"/>
    <property type="match status" value="1"/>
</dbReference>
<gene>
    <name evidence="9" type="ORF">SAMN05421544_10495</name>
</gene>
<comment type="similarity">
    <text evidence="2">Belongs to the cation diffusion facilitator (CDF) transporter (TC 2.A.4) family.</text>
</comment>
<dbReference type="PANTHER" id="PTHR43840:SF15">
    <property type="entry name" value="MITOCHONDRIAL METAL TRANSPORTER 1-RELATED"/>
    <property type="match status" value="1"/>
</dbReference>
<dbReference type="GO" id="GO:0015093">
    <property type="term" value="F:ferrous iron transmembrane transporter activity"/>
    <property type="evidence" value="ECO:0007669"/>
    <property type="project" value="TreeGrafter"/>
</dbReference>
<dbReference type="InterPro" id="IPR050291">
    <property type="entry name" value="CDF_Transporter"/>
</dbReference>
<evidence type="ECO:0000313" key="9">
    <source>
        <dbReference type="EMBL" id="SDE18219.1"/>
    </source>
</evidence>
<dbReference type="AlphaFoldDB" id="A0A1G7ATQ5"/>
<accession>A0A1G7ATQ5</accession>
<dbReference type="PANTHER" id="PTHR43840">
    <property type="entry name" value="MITOCHONDRIAL METAL TRANSPORTER 1-RELATED"/>
    <property type="match status" value="1"/>
</dbReference>
<dbReference type="InterPro" id="IPR027469">
    <property type="entry name" value="Cation_efflux_TMD_sf"/>
</dbReference>
<dbReference type="GO" id="GO:0015341">
    <property type="term" value="F:zinc efflux antiporter activity"/>
    <property type="evidence" value="ECO:0007669"/>
    <property type="project" value="TreeGrafter"/>
</dbReference>
<dbReference type="Pfam" id="PF01545">
    <property type="entry name" value="Cation_efflux"/>
    <property type="match status" value="1"/>
</dbReference>
<organism evidence="9 10">
    <name type="scientific">Riemerella columbipharyngis</name>
    <dbReference type="NCBI Taxonomy" id="1071918"/>
    <lineage>
        <taxon>Bacteria</taxon>
        <taxon>Pseudomonadati</taxon>
        <taxon>Bacteroidota</taxon>
        <taxon>Flavobacteriia</taxon>
        <taxon>Flavobacteriales</taxon>
        <taxon>Weeksellaceae</taxon>
        <taxon>Riemerella</taxon>
    </lineage>
</organism>
<dbReference type="RefSeq" id="WP_092736136.1">
    <property type="nucleotide sequence ID" value="NZ_FNAS01000004.1"/>
</dbReference>
<dbReference type="Proteomes" id="UP000198517">
    <property type="component" value="Unassembled WGS sequence"/>
</dbReference>
<dbReference type="GO" id="GO:0015086">
    <property type="term" value="F:cadmium ion transmembrane transporter activity"/>
    <property type="evidence" value="ECO:0007669"/>
    <property type="project" value="TreeGrafter"/>
</dbReference>
<keyword evidence="6 7" id="KW-0472">Membrane</keyword>
<evidence type="ECO:0000256" key="3">
    <source>
        <dbReference type="ARBA" id="ARBA00022448"/>
    </source>
</evidence>
<dbReference type="InterPro" id="IPR002524">
    <property type="entry name" value="Cation_efflux"/>
</dbReference>
<dbReference type="InterPro" id="IPR058533">
    <property type="entry name" value="Cation_efflux_TM"/>
</dbReference>
<evidence type="ECO:0000256" key="4">
    <source>
        <dbReference type="ARBA" id="ARBA00022692"/>
    </source>
</evidence>
<keyword evidence="3" id="KW-0813">Transport</keyword>
<dbReference type="SUPFAM" id="SSF160240">
    <property type="entry name" value="Cation efflux protein cytoplasmic domain-like"/>
    <property type="match status" value="1"/>
</dbReference>
<feature type="transmembrane region" description="Helical" evidence="7">
    <location>
        <begin position="156"/>
        <end position="173"/>
    </location>
</feature>
<feature type="transmembrane region" description="Helical" evidence="7">
    <location>
        <begin position="116"/>
        <end position="135"/>
    </location>
</feature>
<evidence type="ECO:0000256" key="1">
    <source>
        <dbReference type="ARBA" id="ARBA00004141"/>
    </source>
</evidence>